<keyword evidence="3" id="KW-0349">Heme</keyword>
<evidence type="ECO:0000313" key="6">
    <source>
        <dbReference type="Proteomes" id="UP000027982"/>
    </source>
</evidence>
<dbReference type="PANTHER" id="PTHR35889">
    <property type="entry name" value="CYCLOINULO-OLIGOSACCHARIDE FRUCTANOTRANSFERASE-RELATED"/>
    <property type="match status" value="1"/>
</dbReference>
<dbReference type="KEGG" id="fgi:OP10G_2729"/>
<evidence type="ECO:0000256" key="3">
    <source>
        <dbReference type="PROSITE-ProRule" id="PRU00433"/>
    </source>
</evidence>
<keyword evidence="2 3" id="KW-0408">Iron</keyword>
<protein>
    <recommendedName>
        <fullName evidence="4">Cytochrome c domain-containing protein</fullName>
    </recommendedName>
</protein>
<dbReference type="GO" id="GO:0046872">
    <property type="term" value="F:metal ion binding"/>
    <property type="evidence" value="ECO:0007669"/>
    <property type="project" value="UniProtKB-KW"/>
</dbReference>
<dbReference type="InterPro" id="IPR022655">
    <property type="entry name" value="DUF1553"/>
</dbReference>
<dbReference type="Pfam" id="PF07635">
    <property type="entry name" value="PSCyt1"/>
    <property type="match status" value="1"/>
</dbReference>
<dbReference type="PANTHER" id="PTHR35889:SF3">
    <property type="entry name" value="F-BOX DOMAIN-CONTAINING PROTEIN"/>
    <property type="match status" value="1"/>
</dbReference>
<reference evidence="5 6" key="1">
    <citation type="journal article" date="2014" name="PLoS ONE">
        <title>The first complete genome sequence of the class fimbriimonadia in the phylum armatimonadetes.</title>
        <authorList>
            <person name="Hu Z.Y."/>
            <person name="Wang Y.Z."/>
            <person name="Im W.T."/>
            <person name="Wang S.Y."/>
            <person name="Zhao G.P."/>
            <person name="Zheng H.J."/>
            <person name="Quan Z.X."/>
        </authorList>
    </citation>
    <scope>NUCLEOTIDE SEQUENCE [LARGE SCALE GENOMIC DNA]</scope>
    <source>
        <strain evidence="5">Gsoil 348</strain>
    </source>
</reference>
<gene>
    <name evidence="5" type="ORF">OP10G_2729</name>
</gene>
<organism evidence="5 6">
    <name type="scientific">Fimbriimonas ginsengisoli Gsoil 348</name>
    <dbReference type="NCBI Taxonomy" id="661478"/>
    <lineage>
        <taxon>Bacteria</taxon>
        <taxon>Bacillati</taxon>
        <taxon>Armatimonadota</taxon>
        <taxon>Fimbriimonadia</taxon>
        <taxon>Fimbriimonadales</taxon>
        <taxon>Fimbriimonadaceae</taxon>
        <taxon>Fimbriimonas</taxon>
    </lineage>
</organism>
<dbReference type="eggNOG" id="COG2010">
    <property type="taxonomic scope" value="Bacteria"/>
</dbReference>
<proteinExistence type="predicted"/>
<dbReference type="Pfam" id="PF07583">
    <property type="entry name" value="PSCyt2"/>
    <property type="match status" value="1"/>
</dbReference>
<sequence>MQLVPIPDSLTPNPLSLLRHLHPKEGEGAPDLSAVCLPPFAFRRGGSGARTFFFLLALTPFTILFADQGTKKTSFSREVAPILKAHCASCHSGASAAAGLDVTSGKLLLKGHSVVPGHPDTSILLVRIKGLGGKPQMPMGLPPLTAADTATIEKWIAEGAQLDAPVAQHWAYVAPVRPKLPPLKSAWVRNAIDAFVLARQKKEGLHPSPEASREVLLRRVSLDLTGLPPTPTEIDAFLADKRPDAYERVVDRLLASPQYGEKQARSWLDLARYADSNGYEKDLRRTAWPYRDWVIDAFNRNMPYDQFTIKQLAGDLLPNSTLQDKVATGFHRNTMFNEEGGVDQAEAHFAVITDRVDTTATVWLGSTMACSRCHDHKYDPFTQKDYYRLAAFFTNTEVYPRGPKSIGEEKWFEAETKVPSKEQAAEQAKLNALISEKEKALTTRYAGADAAFEAWAAAALTQPTWTTLRPTLAIAPQGVNLVVQPDESILATGANPDRGQYHLAFPASPQPITGFRLEALSDPSLPSNGPGRAGNGNFVVSRIQVAAGDLSPVVANVKTDFLQAGLTLDRLNVGDDTQGWAVDGQIGKRHEMMFSLSKPIPAGTAFSVTLGFESRFGTHTLGHFRLSLTSAAEPVSAYLPDKIRSLLQAGAKNDELRNYYQTTAPPLAEPRLELALLKKKQEELEASVPTALVMKEKPAKGPLTCFVRHRGSFLDKAEEVTAGTPAVLPAPKKEPANRLDLAKWLVDPKNPLTARVEVNRIWESYFGRGLVETSEDFGTRGTRPTHPELLDWLATEFVAKGWDMKALHRLIVTSSTYRQSSSATAALIAKDPQNLLLARGPRFRMEAETIRDAALAASGLLNLKIGGPSVYPYQPEGVWDSPYSGEAWMPSKGADRFRRSIYTFWKRTSTYPAYMAFDATSRESCTVRRIRTNTPLQALTLLNDQEMIDAAKSLGNRMRGAAKATDARLVTGFRLCTGRKPRVEELGRLKQLLSKLESRYAQHPAEAKKLGAGPEDAAWTMVGNVLLNLDETITKG</sequence>
<feature type="domain" description="Cytochrome c" evidence="4">
    <location>
        <begin position="66"/>
        <end position="160"/>
    </location>
</feature>
<dbReference type="InterPro" id="IPR011429">
    <property type="entry name" value="Cyt_c_Planctomycete-type"/>
</dbReference>
<dbReference type="Pfam" id="PF07587">
    <property type="entry name" value="PSD1"/>
    <property type="match status" value="1"/>
</dbReference>
<name>A0A068NRZ7_FIMGI</name>
<dbReference type="RefSeq" id="WP_025225358.1">
    <property type="nucleotide sequence ID" value="NZ_CP007139.1"/>
</dbReference>
<dbReference type="AlphaFoldDB" id="A0A068NRZ7"/>
<evidence type="ECO:0000256" key="2">
    <source>
        <dbReference type="ARBA" id="ARBA00023004"/>
    </source>
</evidence>
<dbReference type="InterPro" id="IPR011444">
    <property type="entry name" value="DUF1549"/>
</dbReference>
<dbReference type="PROSITE" id="PS51007">
    <property type="entry name" value="CYTC"/>
    <property type="match status" value="1"/>
</dbReference>
<dbReference type="STRING" id="661478.OP10G_2729"/>
<accession>A0A068NRZ7</accession>
<evidence type="ECO:0000313" key="5">
    <source>
        <dbReference type="EMBL" id="AIE86097.1"/>
    </source>
</evidence>
<evidence type="ECO:0000259" key="4">
    <source>
        <dbReference type="PROSITE" id="PS51007"/>
    </source>
</evidence>
<keyword evidence="6" id="KW-1185">Reference proteome</keyword>
<dbReference type="OrthoDB" id="127107at2"/>
<dbReference type="Proteomes" id="UP000027982">
    <property type="component" value="Chromosome"/>
</dbReference>
<dbReference type="GO" id="GO:0020037">
    <property type="term" value="F:heme binding"/>
    <property type="evidence" value="ECO:0007669"/>
    <property type="project" value="InterPro"/>
</dbReference>
<dbReference type="EMBL" id="CP007139">
    <property type="protein sequence ID" value="AIE86097.1"/>
    <property type="molecule type" value="Genomic_DNA"/>
</dbReference>
<dbReference type="InterPro" id="IPR009056">
    <property type="entry name" value="Cyt_c-like_dom"/>
</dbReference>
<evidence type="ECO:0000256" key="1">
    <source>
        <dbReference type="ARBA" id="ARBA00022723"/>
    </source>
</evidence>
<keyword evidence="1 3" id="KW-0479">Metal-binding</keyword>
<dbReference type="GO" id="GO:0009055">
    <property type="term" value="F:electron transfer activity"/>
    <property type="evidence" value="ECO:0007669"/>
    <property type="project" value="InterPro"/>
</dbReference>
<dbReference type="HOGENOM" id="CLU_005632_1_0_0"/>